<evidence type="ECO:0000313" key="1">
    <source>
        <dbReference type="EMBL" id="TLE01929.1"/>
    </source>
</evidence>
<dbReference type="OrthoDB" id="5339935at2"/>
<protein>
    <submittedName>
        <fullName evidence="1">MoaD/ThiS family protein</fullName>
    </submittedName>
</protein>
<comment type="caution">
    <text evidence="1">The sequence shown here is derived from an EMBL/GenBank/DDBJ whole genome shotgun (WGS) entry which is preliminary data.</text>
</comment>
<evidence type="ECO:0000313" key="2">
    <source>
        <dbReference type="Proteomes" id="UP000029707"/>
    </source>
</evidence>
<dbReference type="STRING" id="425400.LS65_09450"/>
<dbReference type="RefSeq" id="WP_034363711.1">
    <property type="nucleotide sequence ID" value="NZ_CAJUDB010000003.1"/>
</dbReference>
<dbReference type="Proteomes" id="UP000029707">
    <property type="component" value="Unassembled WGS sequence"/>
</dbReference>
<proteinExistence type="predicted"/>
<dbReference type="Gene3D" id="3.10.20.30">
    <property type="match status" value="1"/>
</dbReference>
<dbReference type="InterPro" id="IPR012675">
    <property type="entry name" value="Beta-grasp_dom_sf"/>
</dbReference>
<sequence length="74" mass="8163">MIKVDFLGPMSSIPSRELEANSLKELKEILKQDESLHLWLDISAVAVNDEIIEELSHPLQNGDRVALLPPVCGG</sequence>
<dbReference type="EMBL" id="JRMQ02000005">
    <property type="protein sequence ID" value="TLE01929.1"/>
    <property type="molecule type" value="Genomic_DNA"/>
</dbReference>
<dbReference type="SUPFAM" id="SSF54285">
    <property type="entry name" value="MoaD/ThiS"/>
    <property type="match status" value="1"/>
</dbReference>
<accession>A0A4U8TPY3</accession>
<name>A0A4U8TPY3_9HELI</name>
<gene>
    <name evidence="1" type="ORF">LS65_005050</name>
</gene>
<organism evidence="1 2">
    <name type="scientific">Helicobacter japonicus</name>
    <dbReference type="NCBI Taxonomy" id="425400"/>
    <lineage>
        <taxon>Bacteria</taxon>
        <taxon>Pseudomonadati</taxon>
        <taxon>Campylobacterota</taxon>
        <taxon>Epsilonproteobacteria</taxon>
        <taxon>Campylobacterales</taxon>
        <taxon>Helicobacteraceae</taxon>
        <taxon>Helicobacter</taxon>
    </lineage>
</organism>
<reference evidence="1 2" key="1">
    <citation type="journal article" date="2014" name="Genome Announc.">
        <title>Draft genome sequences of eight enterohepatic helicobacter species isolated from both laboratory and wild rodents.</title>
        <authorList>
            <person name="Sheh A."/>
            <person name="Shen Z."/>
            <person name="Fox J.G."/>
        </authorList>
    </citation>
    <scope>NUCLEOTIDE SEQUENCE [LARGE SCALE GENOMIC DNA]</scope>
    <source>
        <strain evidence="1 2">MIT 01-6451</strain>
    </source>
</reference>
<dbReference type="Pfam" id="PF02597">
    <property type="entry name" value="ThiS"/>
    <property type="match status" value="1"/>
</dbReference>
<dbReference type="AlphaFoldDB" id="A0A4U8TPY3"/>
<keyword evidence="2" id="KW-1185">Reference proteome</keyword>
<dbReference type="InterPro" id="IPR003749">
    <property type="entry name" value="ThiS/MoaD-like"/>
</dbReference>
<dbReference type="GeneID" id="82321976"/>
<dbReference type="InterPro" id="IPR016155">
    <property type="entry name" value="Mopterin_synth/thiamin_S_b"/>
</dbReference>